<feature type="region of interest" description="Disordered" evidence="2">
    <location>
        <begin position="41"/>
        <end position="66"/>
    </location>
</feature>
<dbReference type="InterPro" id="IPR036249">
    <property type="entry name" value="Thioredoxin-like_sf"/>
</dbReference>
<dbReference type="Pfam" id="PF02114">
    <property type="entry name" value="Phosducin"/>
    <property type="match status" value="1"/>
</dbReference>
<accession>A0A7S0JAB0</accession>
<feature type="domain" description="Phosducin" evidence="3">
    <location>
        <begin position="60"/>
        <end position="249"/>
    </location>
</feature>
<dbReference type="SUPFAM" id="SSF52833">
    <property type="entry name" value="Thioredoxin-like"/>
    <property type="match status" value="1"/>
</dbReference>
<dbReference type="PANTHER" id="PTHR46052:SF1">
    <property type="entry name" value="PHOSDUCIN-LIKE PROTEIN"/>
    <property type="match status" value="1"/>
</dbReference>
<dbReference type="Gene3D" id="3.40.30.10">
    <property type="entry name" value="Glutaredoxin"/>
    <property type="match status" value="1"/>
</dbReference>
<feature type="region of interest" description="Disordered" evidence="2">
    <location>
        <begin position="102"/>
        <end position="126"/>
    </location>
</feature>
<dbReference type="InterPro" id="IPR051499">
    <property type="entry name" value="Phosducin-like_reg"/>
</dbReference>
<organism evidence="4">
    <name type="scientific">Calcidiscus leptoporus</name>
    <dbReference type="NCBI Taxonomy" id="127549"/>
    <lineage>
        <taxon>Eukaryota</taxon>
        <taxon>Haptista</taxon>
        <taxon>Haptophyta</taxon>
        <taxon>Prymnesiophyceae</taxon>
        <taxon>Coccolithales</taxon>
        <taxon>Calcidiscaceae</taxon>
        <taxon>Calcidiscus</taxon>
    </lineage>
</organism>
<evidence type="ECO:0000313" key="4">
    <source>
        <dbReference type="EMBL" id="CAD8545657.1"/>
    </source>
</evidence>
<dbReference type="InterPro" id="IPR024253">
    <property type="entry name" value="Phosducin_thioredoxin-like_dom"/>
</dbReference>
<dbReference type="AlphaFoldDB" id="A0A7S0JAB0"/>
<proteinExistence type="inferred from homology"/>
<protein>
    <recommendedName>
        <fullName evidence="3">Phosducin domain-containing protein</fullName>
    </recommendedName>
</protein>
<evidence type="ECO:0000259" key="3">
    <source>
        <dbReference type="Pfam" id="PF02114"/>
    </source>
</evidence>
<name>A0A7S0JAB0_9EUKA</name>
<gene>
    <name evidence="4" type="ORF">CLEP1334_LOCUS20946</name>
</gene>
<dbReference type="PANTHER" id="PTHR46052">
    <property type="entry name" value="PHOSDUCIN-LIKE PROTEIN"/>
    <property type="match status" value="1"/>
</dbReference>
<sequence>MSGLPGTNWNGHLPSTKLERDYVLAIDGCEDEDGRPLAGAGGFIPTDEGPAQVVRRPRGYNTGPKGVLEDAKRAAAQKKLERQAAIVEREELHRLHTARASLWTATTTTPQQQHQEQDDEDEDDEEAYRQYRLERLTQMQLEARRDARLPTFGTLTKLTQDEFVDFIDCEGPDTYVVIHLYEPYIPACVRLNFRLSQLARQYDQVKFGAIVASEAKATMSTESLPTLIAYRAGDCVESELNVDQVISEEELPLPMLTWLLQRMSVRLTRAPPGDHLPPPGGCIGARLDVGIVDEEDAEDYHR</sequence>
<reference evidence="4" key="1">
    <citation type="submission" date="2021-01" db="EMBL/GenBank/DDBJ databases">
        <authorList>
            <person name="Corre E."/>
            <person name="Pelletier E."/>
            <person name="Niang G."/>
            <person name="Scheremetjew M."/>
            <person name="Finn R."/>
            <person name="Kale V."/>
            <person name="Holt S."/>
            <person name="Cochrane G."/>
            <person name="Meng A."/>
            <person name="Brown T."/>
            <person name="Cohen L."/>
        </authorList>
    </citation>
    <scope>NUCLEOTIDE SEQUENCE</scope>
    <source>
        <strain evidence="4">RCC1130</strain>
    </source>
</reference>
<evidence type="ECO:0000256" key="2">
    <source>
        <dbReference type="SAM" id="MobiDB-lite"/>
    </source>
</evidence>
<comment type="similarity">
    <text evidence="1">Belongs to the phosducin family.</text>
</comment>
<feature type="compositionally biased region" description="Acidic residues" evidence="2">
    <location>
        <begin position="117"/>
        <end position="126"/>
    </location>
</feature>
<evidence type="ECO:0000256" key="1">
    <source>
        <dbReference type="ARBA" id="ARBA00009686"/>
    </source>
</evidence>
<dbReference type="EMBL" id="HBER01041595">
    <property type="protein sequence ID" value="CAD8545657.1"/>
    <property type="molecule type" value="Transcribed_RNA"/>
</dbReference>